<comment type="caution">
    <text evidence="2">The sequence shown here is derived from an EMBL/GenBank/DDBJ whole genome shotgun (WGS) entry which is preliminary data.</text>
</comment>
<proteinExistence type="predicted"/>
<keyword evidence="3" id="KW-1185">Reference proteome</keyword>
<evidence type="ECO:0000313" key="3">
    <source>
        <dbReference type="Proteomes" id="UP000035088"/>
    </source>
</evidence>
<feature type="compositionally biased region" description="Basic and acidic residues" evidence="1">
    <location>
        <begin position="49"/>
        <end position="66"/>
    </location>
</feature>
<accession>G7H6D3</accession>
<dbReference type="Proteomes" id="UP000035088">
    <property type="component" value="Unassembled WGS sequence"/>
</dbReference>
<dbReference type="RefSeq" id="WP_007323483.1">
    <property type="nucleotide sequence ID" value="NZ_BAEE01000068.1"/>
</dbReference>
<name>G7H6D3_9ACTN</name>
<dbReference type="EMBL" id="BAEE01000068">
    <property type="protein sequence ID" value="GAB11408.1"/>
    <property type="molecule type" value="Genomic_DNA"/>
</dbReference>
<reference evidence="2 3" key="1">
    <citation type="submission" date="2011-11" db="EMBL/GenBank/DDBJ databases">
        <title>Whole genome shotgun sequence of Gordonia araii NBRC 100433.</title>
        <authorList>
            <person name="Yoshida Y."/>
            <person name="Hosoyama A."/>
            <person name="Tsuchikane K."/>
            <person name="Katsumata H."/>
            <person name="Yamazaki S."/>
            <person name="Fujita N."/>
        </authorList>
    </citation>
    <scope>NUCLEOTIDE SEQUENCE [LARGE SCALE GENOMIC DNA]</scope>
    <source>
        <strain evidence="2 3">NBRC 100433</strain>
    </source>
</reference>
<gene>
    <name evidence="2" type="ORF">GOARA_068_00670</name>
</gene>
<dbReference type="AlphaFoldDB" id="G7H6D3"/>
<dbReference type="STRING" id="1073574.GOARA_068_00670"/>
<protein>
    <submittedName>
        <fullName evidence="2">Uncharacterized protein</fullName>
    </submittedName>
</protein>
<evidence type="ECO:0000313" key="2">
    <source>
        <dbReference type="EMBL" id="GAB11408.1"/>
    </source>
</evidence>
<evidence type="ECO:0000256" key="1">
    <source>
        <dbReference type="SAM" id="MobiDB-lite"/>
    </source>
</evidence>
<sequence length="144" mass="15993">MTAAAFRRLAAYGAITRLTGSDDLVTLDGHDLLVDDGAGRTVRFVLDDHDTFESPSREQQDDRPDELPAPWSSDLAARRAVTAWVERYLEERAMDVAIRRDDLDELVAHPFSPTSVERLAHHFPGADAETTRDFLTSVEAIISA</sequence>
<organism evidence="2 3">
    <name type="scientific">Gordonia araii NBRC 100433</name>
    <dbReference type="NCBI Taxonomy" id="1073574"/>
    <lineage>
        <taxon>Bacteria</taxon>
        <taxon>Bacillati</taxon>
        <taxon>Actinomycetota</taxon>
        <taxon>Actinomycetes</taxon>
        <taxon>Mycobacteriales</taxon>
        <taxon>Gordoniaceae</taxon>
        <taxon>Gordonia</taxon>
    </lineage>
</organism>
<feature type="region of interest" description="Disordered" evidence="1">
    <location>
        <begin position="49"/>
        <end position="72"/>
    </location>
</feature>